<evidence type="ECO:0000313" key="2">
    <source>
        <dbReference type="Proteomes" id="UP000041601"/>
    </source>
</evidence>
<reference evidence="1 2" key="1">
    <citation type="submission" date="2015-03" db="EMBL/GenBank/DDBJ databases">
        <authorList>
            <consortium name="Pathogen Informatics"/>
            <person name="Murphy D."/>
        </authorList>
    </citation>
    <scope>NUCLEOTIDE SEQUENCE [LARGE SCALE GENOMIC DNA]</scope>
    <source>
        <strain evidence="1 2">IP05342</strain>
    </source>
</reference>
<keyword evidence="2" id="KW-1185">Reference proteome</keyword>
<proteinExistence type="predicted"/>
<name>A0ABM9S6K4_YEREN</name>
<comment type="caution">
    <text evidence="1">The sequence shown here is derived from an EMBL/GenBank/DDBJ whole genome shotgun (WGS) entry which is preliminary data.</text>
</comment>
<protein>
    <submittedName>
        <fullName evidence="1">Uncharacterized protein</fullName>
    </submittedName>
</protein>
<gene>
    <name evidence="1" type="ORF">ERS137959_03407</name>
</gene>
<dbReference type="Proteomes" id="UP000041601">
    <property type="component" value="Unassembled WGS sequence"/>
</dbReference>
<sequence>MLRTMIVVMMDHSTAAVVSQLRGGYWRTLQITPQVFDAVPGTPGFLREVDFPVTPILGLQIESPLSFIANVAQTRQAALRNPQ</sequence>
<dbReference type="EMBL" id="CPXJ01000046">
    <property type="protein sequence ID" value="CNE27481.1"/>
    <property type="molecule type" value="Genomic_DNA"/>
</dbReference>
<accession>A0ABM9S6K4</accession>
<evidence type="ECO:0000313" key="1">
    <source>
        <dbReference type="EMBL" id="CNE27481.1"/>
    </source>
</evidence>
<organism evidence="1 2">
    <name type="scientific">Yersinia enterocolitica</name>
    <dbReference type="NCBI Taxonomy" id="630"/>
    <lineage>
        <taxon>Bacteria</taxon>
        <taxon>Pseudomonadati</taxon>
        <taxon>Pseudomonadota</taxon>
        <taxon>Gammaproteobacteria</taxon>
        <taxon>Enterobacterales</taxon>
        <taxon>Yersiniaceae</taxon>
        <taxon>Yersinia</taxon>
    </lineage>
</organism>